<dbReference type="PANTHER" id="PTHR42801:SF7">
    <property type="entry name" value="SLL1159 PROTEIN"/>
    <property type="match status" value="1"/>
</dbReference>
<dbReference type="Proteomes" id="UP000261174">
    <property type="component" value="Unassembled WGS sequence"/>
</dbReference>
<keyword evidence="3" id="KW-0575">Peroxidase</keyword>
<reference evidence="13 14" key="1">
    <citation type="submission" date="2018-08" db="EMBL/GenBank/DDBJ databases">
        <title>Chitinophaga sp. K20C18050901, a novel bacterium isolated from forest soil.</title>
        <authorList>
            <person name="Wang C."/>
        </authorList>
    </citation>
    <scope>NUCLEOTIDE SEQUENCE [LARGE SCALE GENOMIC DNA]</scope>
    <source>
        <strain evidence="13 14">K20C18050901</strain>
    </source>
</reference>
<keyword evidence="4" id="KW-0049">Antioxidant</keyword>
<evidence type="ECO:0000256" key="3">
    <source>
        <dbReference type="ARBA" id="ARBA00022559"/>
    </source>
</evidence>
<dbReference type="PROSITE" id="PS51352">
    <property type="entry name" value="THIOREDOXIN_2"/>
    <property type="match status" value="1"/>
</dbReference>
<evidence type="ECO:0000256" key="4">
    <source>
        <dbReference type="ARBA" id="ARBA00022862"/>
    </source>
</evidence>
<name>A0A3E1P497_9BACT</name>
<evidence type="ECO:0000256" key="8">
    <source>
        <dbReference type="ARBA" id="ARBA00032824"/>
    </source>
</evidence>
<comment type="catalytic activity">
    <reaction evidence="11">
        <text>a hydroperoxide + [thioredoxin]-dithiol = an alcohol + [thioredoxin]-disulfide + H2O</text>
        <dbReference type="Rhea" id="RHEA:62620"/>
        <dbReference type="Rhea" id="RHEA-COMP:10698"/>
        <dbReference type="Rhea" id="RHEA-COMP:10700"/>
        <dbReference type="ChEBI" id="CHEBI:15377"/>
        <dbReference type="ChEBI" id="CHEBI:29950"/>
        <dbReference type="ChEBI" id="CHEBI:30879"/>
        <dbReference type="ChEBI" id="CHEBI:35924"/>
        <dbReference type="ChEBI" id="CHEBI:50058"/>
        <dbReference type="EC" id="1.11.1.24"/>
    </reaction>
</comment>
<dbReference type="GO" id="GO:0008379">
    <property type="term" value="F:thioredoxin peroxidase activity"/>
    <property type="evidence" value="ECO:0007669"/>
    <property type="project" value="TreeGrafter"/>
</dbReference>
<dbReference type="Gene3D" id="3.40.30.10">
    <property type="entry name" value="Glutaredoxin"/>
    <property type="match status" value="1"/>
</dbReference>
<keyword evidence="14" id="KW-1185">Reference proteome</keyword>
<dbReference type="InterPro" id="IPR036249">
    <property type="entry name" value="Thioredoxin-like_sf"/>
</dbReference>
<dbReference type="GO" id="GO:0005737">
    <property type="term" value="C:cytoplasm"/>
    <property type="evidence" value="ECO:0007669"/>
    <property type="project" value="TreeGrafter"/>
</dbReference>
<dbReference type="GO" id="GO:0045454">
    <property type="term" value="P:cell redox homeostasis"/>
    <property type="evidence" value="ECO:0007669"/>
    <property type="project" value="TreeGrafter"/>
</dbReference>
<evidence type="ECO:0000256" key="5">
    <source>
        <dbReference type="ARBA" id="ARBA00023002"/>
    </source>
</evidence>
<dbReference type="Pfam" id="PF00578">
    <property type="entry name" value="AhpC-TSA"/>
    <property type="match status" value="1"/>
</dbReference>
<sequence>MKIMETIDRNLLLAHKLEKLREFWGKRVSPEDEELMERHIHYLRESGAMEGILKPGDQAPVFQLSNQRNEIISSTDLLNKGPLVVSFYRGSWCPYCVEEVKVLNNVYNQIRDAGADLVVISPQQFSRTEKQANEIQLQYNMLVDVDNKTGKAFGLVYEFPDYLKQLYMKRFGNDIQQINEGSAWELPVPARFVIGQNGIILDVKADADYRYRPEPLDTVALLKRL</sequence>
<dbReference type="InterPro" id="IPR000866">
    <property type="entry name" value="AhpC/TSA"/>
</dbReference>
<comment type="caution">
    <text evidence="13">The sequence shown here is derived from an EMBL/GenBank/DDBJ whole genome shotgun (WGS) entry which is preliminary data.</text>
</comment>
<keyword evidence="5" id="KW-0560">Oxidoreductase</keyword>
<keyword evidence="7" id="KW-0676">Redox-active center</keyword>
<protein>
    <recommendedName>
        <fullName evidence="2">thioredoxin-dependent peroxiredoxin</fullName>
        <ecNumber evidence="2">1.11.1.24</ecNumber>
    </recommendedName>
    <alternativeName>
        <fullName evidence="8">Thioredoxin peroxidase</fullName>
    </alternativeName>
    <alternativeName>
        <fullName evidence="10">Thioredoxin-dependent peroxiredoxin Bcp</fullName>
    </alternativeName>
</protein>
<evidence type="ECO:0000313" key="13">
    <source>
        <dbReference type="EMBL" id="RFM35016.1"/>
    </source>
</evidence>
<evidence type="ECO:0000313" key="14">
    <source>
        <dbReference type="Proteomes" id="UP000261174"/>
    </source>
</evidence>
<dbReference type="GO" id="GO:0034599">
    <property type="term" value="P:cellular response to oxidative stress"/>
    <property type="evidence" value="ECO:0007669"/>
    <property type="project" value="TreeGrafter"/>
</dbReference>
<comment type="similarity">
    <text evidence="9">Belongs to the peroxiredoxin family. BCP/PrxQ subfamily.</text>
</comment>
<dbReference type="PANTHER" id="PTHR42801">
    <property type="entry name" value="THIOREDOXIN-DEPENDENT PEROXIDE REDUCTASE"/>
    <property type="match status" value="1"/>
</dbReference>
<evidence type="ECO:0000256" key="2">
    <source>
        <dbReference type="ARBA" id="ARBA00013017"/>
    </source>
</evidence>
<evidence type="ECO:0000256" key="6">
    <source>
        <dbReference type="ARBA" id="ARBA00023157"/>
    </source>
</evidence>
<evidence type="ECO:0000256" key="7">
    <source>
        <dbReference type="ARBA" id="ARBA00023284"/>
    </source>
</evidence>
<keyword evidence="6" id="KW-1015">Disulfide bond</keyword>
<dbReference type="EC" id="1.11.1.24" evidence="2"/>
<dbReference type="CDD" id="cd02970">
    <property type="entry name" value="PRX_like2"/>
    <property type="match status" value="1"/>
</dbReference>
<organism evidence="13 14">
    <name type="scientific">Chitinophaga silvisoli</name>
    <dbReference type="NCBI Taxonomy" id="2291814"/>
    <lineage>
        <taxon>Bacteria</taxon>
        <taxon>Pseudomonadati</taxon>
        <taxon>Bacteroidota</taxon>
        <taxon>Chitinophagia</taxon>
        <taxon>Chitinophagales</taxon>
        <taxon>Chitinophagaceae</taxon>
        <taxon>Chitinophaga</taxon>
    </lineage>
</organism>
<proteinExistence type="inferred from homology"/>
<evidence type="ECO:0000256" key="10">
    <source>
        <dbReference type="ARBA" id="ARBA00042639"/>
    </source>
</evidence>
<accession>A0A3E1P497</accession>
<evidence type="ECO:0000259" key="12">
    <source>
        <dbReference type="PROSITE" id="PS51352"/>
    </source>
</evidence>
<evidence type="ECO:0000256" key="9">
    <source>
        <dbReference type="ARBA" id="ARBA00038489"/>
    </source>
</evidence>
<comment type="function">
    <text evidence="1">Thiol-specific peroxidase that catalyzes the reduction of hydrogen peroxide and organic hydroperoxides to water and alcohols, respectively. Plays a role in cell protection against oxidative stress by detoxifying peroxides and as sensor of hydrogen peroxide-mediated signaling events.</text>
</comment>
<dbReference type="InterPro" id="IPR013766">
    <property type="entry name" value="Thioredoxin_domain"/>
</dbReference>
<dbReference type="EMBL" id="QTJV01000002">
    <property type="protein sequence ID" value="RFM35016.1"/>
    <property type="molecule type" value="Genomic_DNA"/>
</dbReference>
<gene>
    <name evidence="13" type="ORF">DXN04_06335</name>
</gene>
<feature type="domain" description="Thioredoxin" evidence="12">
    <location>
        <begin position="53"/>
        <end position="225"/>
    </location>
</feature>
<dbReference type="SUPFAM" id="SSF52833">
    <property type="entry name" value="Thioredoxin-like"/>
    <property type="match status" value="1"/>
</dbReference>
<evidence type="ECO:0000256" key="11">
    <source>
        <dbReference type="ARBA" id="ARBA00049091"/>
    </source>
</evidence>
<dbReference type="AlphaFoldDB" id="A0A3E1P497"/>
<dbReference type="InterPro" id="IPR050924">
    <property type="entry name" value="Peroxiredoxin_BCP/PrxQ"/>
</dbReference>
<evidence type="ECO:0000256" key="1">
    <source>
        <dbReference type="ARBA" id="ARBA00003330"/>
    </source>
</evidence>